<name>E6Q9Y9_9ZZZZ</name>
<accession>E6Q9Y9</accession>
<reference evidence="1" key="1">
    <citation type="submission" date="2009-10" db="EMBL/GenBank/DDBJ databases">
        <title>Diversity of trophic interactions inside an arsenic-rich microbial ecosystem.</title>
        <authorList>
            <person name="Bertin P.N."/>
            <person name="Heinrich-Salmeron A."/>
            <person name="Pelletier E."/>
            <person name="Goulhen-Chollet F."/>
            <person name="Arsene-Ploetze F."/>
            <person name="Gallien S."/>
            <person name="Calteau A."/>
            <person name="Vallenet D."/>
            <person name="Casiot C."/>
            <person name="Chane-Woon-Ming B."/>
            <person name="Giloteaux L."/>
            <person name="Barakat M."/>
            <person name="Bonnefoy V."/>
            <person name="Bruneel O."/>
            <person name="Chandler M."/>
            <person name="Cleiss J."/>
            <person name="Duran R."/>
            <person name="Elbaz-Poulichet F."/>
            <person name="Fonknechten N."/>
            <person name="Lauga B."/>
            <person name="Mornico D."/>
            <person name="Ortet P."/>
            <person name="Schaeffer C."/>
            <person name="Siguier P."/>
            <person name="Alexander Thil Smith A."/>
            <person name="Van Dorsselaer A."/>
            <person name="Weissenbach J."/>
            <person name="Medigue C."/>
            <person name="Le Paslier D."/>
        </authorList>
    </citation>
    <scope>NUCLEOTIDE SEQUENCE</scope>
</reference>
<sequence length="117" mass="13175">MSWFEQNKHKTPEQISAETAQVIQNDIYQPEKYREIIDIAVAQGIGRDMLLHIAEQTLSAQEGDDVNNGIAHLDWVMKAVGQVRPDLEAEMRENTLRTARCLLHALHAANTNKVGDV</sequence>
<dbReference type="AlphaFoldDB" id="E6Q9Y9"/>
<proteinExistence type="predicted"/>
<organism evidence="1">
    <name type="scientific">mine drainage metagenome</name>
    <dbReference type="NCBI Taxonomy" id="410659"/>
    <lineage>
        <taxon>unclassified sequences</taxon>
        <taxon>metagenomes</taxon>
        <taxon>ecological metagenomes</taxon>
    </lineage>
</organism>
<comment type="caution">
    <text evidence="1">The sequence shown here is derived from an EMBL/GenBank/DDBJ whole genome shotgun (WGS) entry which is preliminary data.</text>
</comment>
<evidence type="ECO:0000313" key="1">
    <source>
        <dbReference type="EMBL" id="CBI04015.1"/>
    </source>
</evidence>
<dbReference type="EMBL" id="CABP01000039">
    <property type="protein sequence ID" value="CBI04015.1"/>
    <property type="molecule type" value="Genomic_DNA"/>
</dbReference>
<gene>
    <name evidence="1" type="ORF">CARN5_2557</name>
</gene>
<protein>
    <submittedName>
        <fullName evidence="1">Uncharacterized protein</fullName>
    </submittedName>
</protein>